<sequence length="394" mass="43677">MKHVYRFSLPGWAVPQQEEFYALMARRGLFVEKRGFLLTRFSKGDPAELLYRLDAAPSRGQPPEEERLQFYESCGWHFVCKADYFHLYCAEKGAGELHTDAAWQNETLLPVRKSLRDELIGAGVQVVFWLLLFFLNFWVNGGIRGDLTVSETTVLFLAQCGFVLPALLILLILLKLFTSALAMHGFTNYLRSVRGEKITRLSLRGFLFCEYGTAMFYAAVFLALICTLILLTPRTVPMGQEPSSQVLLRLEQLEPNATVLQGTGSLGQESGQTEVVDVPLASLQLHNLQLSDTNGNTPWLDQHYIQLSGPLDPVLVAQSMAKYLSLGDPLPVKEPLPAGIDCAFLDDSRTDLIEVCLASGNRILHIQYLGSASDAQTVMALASQALTENSKSGV</sequence>
<reference evidence="2 3" key="1">
    <citation type="submission" date="2024-03" db="EMBL/GenBank/DDBJ databases">
        <title>Human intestinal bacterial collection.</title>
        <authorList>
            <person name="Pauvert C."/>
            <person name="Hitch T.C.A."/>
            <person name="Clavel T."/>
        </authorList>
    </citation>
    <scope>NUCLEOTIDE SEQUENCE [LARGE SCALE GENOMIC DNA]</scope>
    <source>
        <strain evidence="2 3">CLA-JM-H11</strain>
    </source>
</reference>
<feature type="transmembrane region" description="Helical" evidence="1">
    <location>
        <begin position="205"/>
        <end position="231"/>
    </location>
</feature>
<dbReference type="InterPro" id="IPR021359">
    <property type="entry name" value="DUF2812"/>
</dbReference>
<keyword evidence="3" id="KW-1185">Reference proteome</keyword>
<dbReference type="EMBL" id="JBBMFA010000015">
    <property type="protein sequence ID" value="MEQ2518877.1"/>
    <property type="molecule type" value="Genomic_DNA"/>
</dbReference>
<accession>A0ABV1GAM2</accession>
<dbReference type="Proteomes" id="UP001477672">
    <property type="component" value="Unassembled WGS sequence"/>
</dbReference>
<proteinExistence type="predicted"/>
<evidence type="ECO:0000256" key="1">
    <source>
        <dbReference type="SAM" id="Phobius"/>
    </source>
</evidence>
<keyword evidence="1" id="KW-0812">Transmembrane</keyword>
<organism evidence="2 3">
    <name type="scientific">Ruthenibacterium intestinale</name>
    <dbReference type="NCBI Taxonomy" id="3133163"/>
    <lineage>
        <taxon>Bacteria</taxon>
        <taxon>Bacillati</taxon>
        <taxon>Bacillota</taxon>
        <taxon>Clostridia</taxon>
        <taxon>Eubacteriales</taxon>
        <taxon>Oscillospiraceae</taxon>
        <taxon>Ruthenibacterium</taxon>
    </lineage>
</organism>
<dbReference type="Pfam" id="PF11193">
    <property type="entry name" value="DUF2812"/>
    <property type="match status" value="1"/>
</dbReference>
<feature type="transmembrane region" description="Helical" evidence="1">
    <location>
        <begin position="154"/>
        <end position="184"/>
    </location>
</feature>
<dbReference type="RefSeq" id="WP_349214005.1">
    <property type="nucleotide sequence ID" value="NZ_JBBMFA010000015.1"/>
</dbReference>
<name>A0ABV1GAM2_9FIRM</name>
<feature type="transmembrane region" description="Helical" evidence="1">
    <location>
        <begin position="119"/>
        <end position="139"/>
    </location>
</feature>
<evidence type="ECO:0000313" key="2">
    <source>
        <dbReference type="EMBL" id="MEQ2518877.1"/>
    </source>
</evidence>
<keyword evidence="1" id="KW-1133">Transmembrane helix</keyword>
<protein>
    <submittedName>
        <fullName evidence="2">DUF2812 domain-containing protein</fullName>
    </submittedName>
</protein>
<evidence type="ECO:0000313" key="3">
    <source>
        <dbReference type="Proteomes" id="UP001477672"/>
    </source>
</evidence>
<gene>
    <name evidence="2" type="ORF">WMO24_00230</name>
</gene>
<comment type="caution">
    <text evidence="2">The sequence shown here is derived from an EMBL/GenBank/DDBJ whole genome shotgun (WGS) entry which is preliminary data.</text>
</comment>
<keyword evidence="1" id="KW-0472">Membrane</keyword>